<evidence type="ECO:0000313" key="3">
    <source>
        <dbReference type="EMBL" id="VEV97202.1"/>
    </source>
</evidence>
<keyword evidence="1" id="KW-0472">Membrane</keyword>
<sequence>MTVSSRSVAFSLRNKSAQRGAIGLMATLLLILVLGFLMLAVDSGRLYMEKRSVQRIADMAALEAAARGGNCLGNAPTTAQTYAEQNASARNNFSLDSARSLSAVCGNVTTVAGHRQFTADADGRAIQVAVAHTVPASLVLGGWFGNNVQLSATATAGVSNPLAQLSLRTSLVSVDSSQSALLNTLFSGLLGGSVNLDVSGWQGLANTDIDLLGYLDQLALDQGLTIGDYQSVLDTGVSAGALLDVAATALQLDARTADADAAIAGLELLAAAVPGGDLLMLGDLLNMQSGLPVSGLAMNLNALQLVQGIVQLANSQNAAVATLPISVPGVAGVTLQVKVIEPPQLSAIGDPELASLDPEGPDQIYVRSAQVRALVSVALPVNGGVVSGLVNTVTTSLGPVAGFLEKALSLDLADGLGDLLSSLGCLNETCKTGDFAYAKLLGSERLDIGLDLGSADARVTDYSCSADGSKSLLVDAATSAVNLRLGSFGKTASDAKNAVFSSNQLPVVAPASVLALGTQVGRPSSCTLLFCFDLKWKVGANTWVEDRSAADFTVKSGFGLKVDSSVVADSQTLTFSAPDAEQLPELGLPANFIAVNANNDILDSLGGALSSVEIEPYTSNQSGILGGLLTTGVSAINGVLSSVEGLIDGLLAPLLDPVLSQLTNSLGIDLAKADVGANLSCGGRGRAELLL</sequence>
<organism evidence="3">
    <name type="scientific">Pseudomonas marincola</name>
    <dbReference type="NCBI Taxonomy" id="437900"/>
    <lineage>
        <taxon>Bacteria</taxon>
        <taxon>Pseudomonadati</taxon>
        <taxon>Pseudomonadota</taxon>
        <taxon>Gammaproteobacteria</taxon>
        <taxon>Pseudomonadales</taxon>
        <taxon>Pseudomonadaceae</taxon>
        <taxon>Pseudomonas</taxon>
    </lineage>
</organism>
<feature type="transmembrane region" description="Helical" evidence="1">
    <location>
        <begin position="21"/>
        <end position="41"/>
    </location>
</feature>
<accession>A0A653E5Y7</accession>
<dbReference type="EMBL" id="LR215729">
    <property type="protein sequence ID" value="VEV97202.1"/>
    <property type="molecule type" value="Genomic_DNA"/>
</dbReference>
<dbReference type="RefSeq" id="WP_150548244.1">
    <property type="nucleotide sequence ID" value="NZ_LR215729.2"/>
</dbReference>
<feature type="domain" description="Putative Flp pilus-assembly TadG-like N-terminal" evidence="2">
    <location>
        <begin position="20"/>
        <end position="66"/>
    </location>
</feature>
<dbReference type="InterPro" id="IPR028087">
    <property type="entry name" value="Tad_N"/>
</dbReference>
<keyword evidence="1" id="KW-0812">Transmembrane</keyword>
<dbReference type="Pfam" id="PF13400">
    <property type="entry name" value="Tad"/>
    <property type="match status" value="1"/>
</dbReference>
<keyword evidence="1" id="KW-1133">Transmembrane helix</keyword>
<gene>
    <name evidence="3" type="ORF">PMYSY11_2156</name>
</gene>
<dbReference type="AlphaFoldDB" id="A0A653E5Y7"/>
<reference evidence="3" key="1">
    <citation type="submission" date="2019-02" db="EMBL/GenBank/DDBJ databases">
        <authorList>
            <consortium name="Genoscope - CEA"/>
            <person name="William W."/>
        </authorList>
    </citation>
    <scope>NUCLEOTIDE SEQUENCE [LARGE SCALE GENOMIC DNA]</scope>
    <source>
        <strain evidence="3">YSy11</strain>
    </source>
</reference>
<proteinExistence type="predicted"/>
<protein>
    <recommendedName>
        <fullName evidence="2">Putative Flp pilus-assembly TadG-like N-terminal domain-containing protein</fullName>
    </recommendedName>
</protein>
<name>A0A653E5Y7_9PSED</name>
<evidence type="ECO:0000256" key="1">
    <source>
        <dbReference type="SAM" id="Phobius"/>
    </source>
</evidence>
<evidence type="ECO:0000259" key="2">
    <source>
        <dbReference type="Pfam" id="PF13400"/>
    </source>
</evidence>